<dbReference type="FunFam" id="1.10.10.10:FF:000018">
    <property type="entry name" value="DNA-binding response regulator ResD"/>
    <property type="match status" value="1"/>
</dbReference>
<dbReference type="PANTHER" id="PTHR48111">
    <property type="entry name" value="REGULATOR OF RPOS"/>
    <property type="match status" value="1"/>
</dbReference>
<sequence length="224" mass="25702">MNKTVLIVDDELRMRKLVADFLIREGYSILEADNGQLALELLPKEKVDLVILDVMMPKLDGLMVCKEIRKIANIPVIMLTAKGEEADQLVAFELGADEYVTKPFSPKVLTARVNALFRRVDQENKEKTALYSGLLIDAAARQVFIDDQLLDLSPKEYELLFYLTKNSGTALSRQQILDQVWTYDYFGDLRTVDTHINRLRNKLGDKSILIHTIRGYGYRFEEDK</sequence>
<keyword evidence="5" id="KW-0804">Transcription</keyword>
<dbReference type="SUPFAM" id="SSF52172">
    <property type="entry name" value="CheY-like"/>
    <property type="match status" value="1"/>
</dbReference>
<evidence type="ECO:0000256" key="5">
    <source>
        <dbReference type="ARBA" id="ARBA00023163"/>
    </source>
</evidence>
<dbReference type="SMART" id="SM00448">
    <property type="entry name" value="REC"/>
    <property type="match status" value="1"/>
</dbReference>
<evidence type="ECO:0000256" key="1">
    <source>
        <dbReference type="ARBA" id="ARBA00022553"/>
    </source>
</evidence>
<protein>
    <submittedName>
        <fullName evidence="10">DNA-binding response regulator, OmpR family, contains REC and winged-helix (WHTH) domain</fullName>
    </submittedName>
</protein>
<dbReference type="PANTHER" id="PTHR48111:SF73">
    <property type="entry name" value="ALKALINE PHOSPHATASE SYNTHESIS TRANSCRIPTIONAL REGULATORY PROTEIN PHOP"/>
    <property type="match status" value="1"/>
</dbReference>
<dbReference type="Gene3D" id="3.40.50.2300">
    <property type="match status" value="1"/>
</dbReference>
<dbReference type="GO" id="GO:0000976">
    <property type="term" value="F:transcription cis-regulatory region binding"/>
    <property type="evidence" value="ECO:0007669"/>
    <property type="project" value="TreeGrafter"/>
</dbReference>
<dbReference type="GO" id="GO:0006355">
    <property type="term" value="P:regulation of DNA-templated transcription"/>
    <property type="evidence" value="ECO:0007669"/>
    <property type="project" value="InterPro"/>
</dbReference>
<feature type="modified residue" description="4-aspartylphosphate" evidence="6">
    <location>
        <position position="53"/>
    </location>
</feature>
<dbReference type="GO" id="GO:0032993">
    <property type="term" value="C:protein-DNA complex"/>
    <property type="evidence" value="ECO:0007669"/>
    <property type="project" value="TreeGrafter"/>
</dbReference>
<dbReference type="OrthoDB" id="25887at2"/>
<keyword evidence="3" id="KW-0805">Transcription regulation</keyword>
<dbReference type="Pfam" id="PF00072">
    <property type="entry name" value="Response_reg"/>
    <property type="match status" value="1"/>
</dbReference>
<dbReference type="InterPro" id="IPR011006">
    <property type="entry name" value="CheY-like_superfamily"/>
</dbReference>
<dbReference type="GO" id="GO:0005829">
    <property type="term" value="C:cytosol"/>
    <property type="evidence" value="ECO:0007669"/>
    <property type="project" value="TreeGrafter"/>
</dbReference>
<dbReference type="EMBL" id="FWXI01000025">
    <property type="protein sequence ID" value="SMD09736.1"/>
    <property type="molecule type" value="Genomic_DNA"/>
</dbReference>
<accession>A0A1W2EKB5</accession>
<dbReference type="Pfam" id="PF00486">
    <property type="entry name" value="Trans_reg_C"/>
    <property type="match status" value="1"/>
</dbReference>
<dbReference type="PROSITE" id="PS50110">
    <property type="entry name" value="RESPONSE_REGULATORY"/>
    <property type="match status" value="1"/>
</dbReference>
<reference evidence="10 11" key="1">
    <citation type="submission" date="2017-04" db="EMBL/GenBank/DDBJ databases">
        <authorList>
            <person name="Afonso C.L."/>
            <person name="Miller P.J."/>
            <person name="Scott M.A."/>
            <person name="Spackman E."/>
            <person name="Goraichik I."/>
            <person name="Dimitrov K.M."/>
            <person name="Suarez D.L."/>
            <person name="Swayne D.E."/>
        </authorList>
    </citation>
    <scope>NUCLEOTIDE SEQUENCE [LARGE SCALE GENOMIC DNA]</scope>
    <source>
        <strain evidence="10 11">DSM 5090</strain>
    </source>
</reference>
<evidence type="ECO:0000256" key="7">
    <source>
        <dbReference type="PROSITE-ProRule" id="PRU01091"/>
    </source>
</evidence>
<dbReference type="SMART" id="SM00862">
    <property type="entry name" value="Trans_reg_C"/>
    <property type="match status" value="1"/>
</dbReference>
<dbReference type="Proteomes" id="UP000192738">
    <property type="component" value="Unassembled WGS sequence"/>
</dbReference>
<evidence type="ECO:0000256" key="3">
    <source>
        <dbReference type="ARBA" id="ARBA00023015"/>
    </source>
</evidence>
<keyword evidence="2" id="KW-0902">Two-component regulatory system</keyword>
<keyword evidence="11" id="KW-1185">Reference proteome</keyword>
<dbReference type="InterPro" id="IPR001789">
    <property type="entry name" value="Sig_transdc_resp-reg_receiver"/>
</dbReference>
<feature type="domain" description="OmpR/PhoB-type" evidence="9">
    <location>
        <begin position="126"/>
        <end position="222"/>
    </location>
</feature>
<dbReference type="Gene3D" id="6.10.250.690">
    <property type="match status" value="1"/>
</dbReference>
<dbReference type="InterPro" id="IPR001867">
    <property type="entry name" value="OmpR/PhoB-type_DNA-bd"/>
</dbReference>
<evidence type="ECO:0000256" key="4">
    <source>
        <dbReference type="ARBA" id="ARBA00023125"/>
    </source>
</evidence>
<dbReference type="RefSeq" id="WP_084577913.1">
    <property type="nucleotide sequence ID" value="NZ_CP155572.1"/>
</dbReference>
<evidence type="ECO:0000259" key="9">
    <source>
        <dbReference type="PROSITE" id="PS51755"/>
    </source>
</evidence>
<feature type="DNA-binding region" description="OmpR/PhoB-type" evidence="7">
    <location>
        <begin position="126"/>
        <end position="222"/>
    </location>
</feature>
<evidence type="ECO:0000313" key="11">
    <source>
        <dbReference type="Proteomes" id="UP000192738"/>
    </source>
</evidence>
<evidence type="ECO:0000259" key="8">
    <source>
        <dbReference type="PROSITE" id="PS50110"/>
    </source>
</evidence>
<feature type="domain" description="Response regulatory" evidence="8">
    <location>
        <begin position="4"/>
        <end position="117"/>
    </location>
</feature>
<proteinExistence type="predicted"/>
<dbReference type="Gene3D" id="1.10.10.10">
    <property type="entry name" value="Winged helix-like DNA-binding domain superfamily/Winged helix DNA-binding domain"/>
    <property type="match status" value="1"/>
</dbReference>
<evidence type="ECO:0000256" key="2">
    <source>
        <dbReference type="ARBA" id="ARBA00023012"/>
    </source>
</evidence>
<name>A0A1W2EKB5_9FIRM</name>
<dbReference type="PROSITE" id="PS51755">
    <property type="entry name" value="OMPR_PHOB"/>
    <property type="match status" value="1"/>
</dbReference>
<evidence type="ECO:0000313" key="10">
    <source>
        <dbReference type="EMBL" id="SMD09736.1"/>
    </source>
</evidence>
<dbReference type="GO" id="GO:0000156">
    <property type="term" value="F:phosphorelay response regulator activity"/>
    <property type="evidence" value="ECO:0007669"/>
    <property type="project" value="TreeGrafter"/>
</dbReference>
<gene>
    <name evidence="10" type="ORF">SAMN04488500_1253</name>
</gene>
<keyword evidence="4 7" id="KW-0238">DNA-binding</keyword>
<keyword evidence="1 6" id="KW-0597">Phosphoprotein</keyword>
<dbReference type="AlphaFoldDB" id="A0A1W2EKB5"/>
<dbReference type="STRING" id="112901.SAMN04488500_1253"/>
<organism evidence="10 11">
    <name type="scientific">Sporomusa malonica</name>
    <dbReference type="NCBI Taxonomy" id="112901"/>
    <lineage>
        <taxon>Bacteria</taxon>
        <taxon>Bacillati</taxon>
        <taxon>Bacillota</taxon>
        <taxon>Negativicutes</taxon>
        <taxon>Selenomonadales</taxon>
        <taxon>Sporomusaceae</taxon>
        <taxon>Sporomusa</taxon>
    </lineage>
</organism>
<dbReference type="FunFam" id="3.40.50.2300:FF:000001">
    <property type="entry name" value="DNA-binding response regulator PhoB"/>
    <property type="match status" value="1"/>
</dbReference>
<dbReference type="InterPro" id="IPR039420">
    <property type="entry name" value="WalR-like"/>
</dbReference>
<dbReference type="CDD" id="cd00383">
    <property type="entry name" value="trans_reg_C"/>
    <property type="match status" value="1"/>
</dbReference>
<evidence type="ECO:0000256" key="6">
    <source>
        <dbReference type="PROSITE-ProRule" id="PRU00169"/>
    </source>
</evidence>
<dbReference type="InterPro" id="IPR036388">
    <property type="entry name" value="WH-like_DNA-bd_sf"/>
</dbReference>